<organism evidence="2 3">
    <name type="scientific">Marinobacterium stanieri</name>
    <dbReference type="NCBI Taxonomy" id="49186"/>
    <lineage>
        <taxon>Bacteria</taxon>
        <taxon>Pseudomonadati</taxon>
        <taxon>Pseudomonadota</taxon>
        <taxon>Gammaproteobacteria</taxon>
        <taxon>Oceanospirillales</taxon>
        <taxon>Oceanospirillaceae</taxon>
        <taxon>Marinobacterium</taxon>
    </lineage>
</organism>
<feature type="region of interest" description="Disordered" evidence="1">
    <location>
        <begin position="94"/>
        <end position="127"/>
    </location>
</feature>
<proteinExistence type="predicted"/>
<dbReference type="RefSeq" id="WP_076463383.1">
    <property type="nucleotide sequence ID" value="NZ_FTMN01000006.1"/>
</dbReference>
<dbReference type="AlphaFoldDB" id="A0A1N6U213"/>
<accession>A0A1N6U213</accession>
<evidence type="ECO:0008006" key="4">
    <source>
        <dbReference type="Google" id="ProtNLM"/>
    </source>
</evidence>
<dbReference type="Proteomes" id="UP000186895">
    <property type="component" value="Unassembled WGS sequence"/>
</dbReference>
<reference evidence="2 3" key="1">
    <citation type="submission" date="2017-01" db="EMBL/GenBank/DDBJ databases">
        <authorList>
            <person name="Mah S.A."/>
            <person name="Swanson W.J."/>
            <person name="Moy G.W."/>
            <person name="Vacquier V.D."/>
        </authorList>
    </citation>
    <scope>NUCLEOTIDE SEQUENCE [LARGE SCALE GENOMIC DNA]</scope>
    <source>
        <strain evidence="2 3">DSM 7027</strain>
    </source>
</reference>
<feature type="compositionally biased region" description="Low complexity" evidence="1">
    <location>
        <begin position="101"/>
        <end position="110"/>
    </location>
</feature>
<dbReference type="eggNOG" id="ENOG502ZP5A">
    <property type="taxonomic scope" value="Bacteria"/>
</dbReference>
<gene>
    <name evidence="2" type="ORF">SAMN05421647_106151</name>
</gene>
<protein>
    <recommendedName>
        <fullName evidence="4">DUF4388 domain-containing protein</fullName>
    </recommendedName>
</protein>
<evidence type="ECO:0000313" key="2">
    <source>
        <dbReference type="EMBL" id="SIQ59521.1"/>
    </source>
</evidence>
<evidence type="ECO:0000256" key="1">
    <source>
        <dbReference type="SAM" id="MobiDB-lite"/>
    </source>
</evidence>
<keyword evidence="3" id="KW-1185">Reference proteome</keyword>
<dbReference type="STRING" id="49186.SAMN05421647_106151"/>
<dbReference type="EMBL" id="FTMN01000006">
    <property type="protein sequence ID" value="SIQ59521.1"/>
    <property type="molecule type" value="Genomic_DNA"/>
</dbReference>
<sequence length="140" mass="15038">METGSAGFDALKKALFTRLDAGTTGTLFVATDDNHAAQIVLFKGQLLGLAYAGTSNADALSALMHLKTLRFSFTPELVYPLADTLLPDQSQRLLQGIGYRPQPKQIEAQPQPAPEPEPAEAAPRSKTLRVYRGQVISGSL</sequence>
<name>A0A1N6U213_9GAMM</name>
<evidence type="ECO:0000313" key="3">
    <source>
        <dbReference type="Proteomes" id="UP000186895"/>
    </source>
</evidence>